<comment type="function">
    <text evidence="3">PPIases accelerate the folding of proteins. It catalyzes the cis-trans isomerization of proline imidic peptide bonds in oligopeptides.</text>
</comment>
<name>A0A222GAH9_9GAMM</name>
<evidence type="ECO:0000313" key="7">
    <source>
        <dbReference type="Proteomes" id="UP000202259"/>
    </source>
</evidence>
<evidence type="ECO:0000256" key="2">
    <source>
        <dbReference type="ARBA" id="ARBA00023235"/>
    </source>
</evidence>
<keyword evidence="1 3" id="KW-0697">Rotamase</keyword>
<dbReference type="Gene3D" id="2.40.100.10">
    <property type="entry name" value="Cyclophilin-like"/>
    <property type="match status" value="1"/>
</dbReference>
<dbReference type="SUPFAM" id="SSF50891">
    <property type="entry name" value="Cyclophilin-like"/>
    <property type="match status" value="1"/>
</dbReference>
<dbReference type="GO" id="GO:0003755">
    <property type="term" value="F:peptidyl-prolyl cis-trans isomerase activity"/>
    <property type="evidence" value="ECO:0007669"/>
    <property type="project" value="UniProtKB-UniRule"/>
</dbReference>
<dbReference type="OrthoDB" id="9807797at2"/>
<accession>A0A222GAH9</accession>
<sequence>MTFSTFSKISMTALMIASASTSATIVEFTTSQGNFKVNLHDETTPITVNNFLTYVMNKDYDNTIIHRSIDNFVVQGGGARFEGVLPPTWIETRLSIKNEPVYSNVLGTIAMAKTEAVDSATSQWFININDNTRLDQENYGYTVFGEVIENGMTTIDTIALVPRCNTDPGVQNGFNDLPMPNYSMSDCANKLVPGVDNFITIVSVDIIDATVDTASSLAAVKNSSLSTTNPDPEPEKSSSGGGSIAWLALLFTGLIALRRRFK</sequence>
<gene>
    <name evidence="6" type="ORF">B5D82_14630</name>
</gene>
<dbReference type="PROSITE" id="PS50072">
    <property type="entry name" value="CSA_PPIASE_2"/>
    <property type="match status" value="1"/>
</dbReference>
<comment type="similarity">
    <text evidence="3">Belongs to the cyclophilin-type PPIase family.</text>
</comment>
<evidence type="ECO:0000256" key="3">
    <source>
        <dbReference type="RuleBase" id="RU363019"/>
    </source>
</evidence>
<evidence type="ECO:0000259" key="5">
    <source>
        <dbReference type="PROSITE" id="PS50072"/>
    </source>
</evidence>
<dbReference type="InterPro" id="IPR029000">
    <property type="entry name" value="Cyclophilin-like_dom_sf"/>
</dbReference>
<dbReference type="InterPro" id="IPR020008">
    <property type="entry name" value="GlyGly_CTERM"/>
</dbReference>
<dbReference type="RefSeq" id="WP_081152547.1">
    <property type="nucleotide sequence ID" value="NZ_CP020465.1"/>
</dbReference>
<dbReference type="InterPro" id="IPR044665">
    <property type="entry name" value="E_coli_cyclophilin_A-like"/>
</dbReference>
<reference evidence="6 7" key="1">
    <citation type="submission" date="2017-08" db="EMBL/GenBank/DDBJ databases">
        <title>Complete genome of Colwellia sp. NB097-1, a psychrophile bacterium ioslated from Bering Sea.</title>
        <authorList>
            <person name="Chen X."/>
        </authorList>
    </citation>
    <scope>NUCLEOTIDE SEQUENCE [LARGE SCALE GENOMIC DNA]</scope>
    <source>
        <strain evidence="6 7">NB097-1</strain>
    </source>
</reference>
<evidence type="ECO:0000256" key="1">
    <source>
        <dbReference type="ARBA" id="ARBA00023110"/>
    </source>
</evidence>
<feature type="compositionally biased region" description="Polar residues" evidence="4">
    <location>
        <begin position="221"/>
        <end position="230"/>
    </location>
</feature>
<dbReference type="Proteomes" id="UP000202259">
    <property type="component" value="Chromosome"/>
</dbReference>
<dbReference type="NCBIfam" id="TIGR03501">
    <property type="entry name" value="GlyGly_CTERM"/>
    <property type="match status" value="1"/>
</dbReference>
<evidence type="ECO:0000256" key="4">
    <source>
        <dbReference type="SAM" id="MobiDB-lite"/>
    </source>
</evidence>
<dbReference type="Pfam" id="PF00160">
    <property type="entry name" value="Pro_isomerase"/>
    <property type="match status" value="1"/>
</dbReference>
<keyword evidence="3" id="KW-0732">Signal</keyword>
<dbReference type="InterPro" id="IPR002130">
    <property type="entry name" value="Cyclophilin-type_PPIase_dom"/>
</dbReference>
<keyword evidence="7" id="KW-1185">Reference proteome</keyword>
<keyword evidence="2 3" id="KW-0413">Isomerase</keyword>
<evidence type="ECO:0000313" key="6">
    <source>
        <dbReference type="EMBL" id="ASP48895.1"/>
    </source>
</evidence>
<feature type="chain" id="PRO_5011825445" description="Peptidyl-prolyl cis-trans isomerase" evidence="3">
    <location>
        <begin position="24"/>
        <end position="262"/>
    </location>
</feature>
<feature type="region of interest" description="Disordered" evidence="4">
    <location>
        <begin position="221"/>
        <end position="240"/>
    </location>
</feature>
<feature type="domain" description="PPIase cyclophilin-type" evidence="5">
    <location>
        <begin position="33"/>
        <end position="189"/>
    </location>
</feature>
<dbReference type="KEGG" id="cber:B5D82_14630"/>
<protein>
    <recommendedName>
        <fullName evidence="3">Peptidyl-prolyl cis-trans isomerase</fullName>
        <shortName evidence="3">PPIase</shortName>
        <ecNumber evidence="3">5.2.1.8</ecNumber>
    </recommendedName>
</protein>
<dbReference type="PANTHER" id="PTHR43246">
    <property type="entry name" value="PEPTIDYL-PROLYL CIS-TRANS ISOMERASE CYP38, CHLOROPLASTIC"/>
    <property type="match status" value="1"/>
</dbReference>
<dbReference type="PRINTS" id="PR00153">
    <property type="entry name" value="CSAPPISMRASE"/>
</dbReference>
<dbReference type="AlphaFoldDB" id="A0A222GAH9"/>
<dbReference type="EC" id="5.2.1.8" evidence="3"/>
<proteinExistence type="inferred from homology"/>
<feature type="signal peptide" evidence="3">
    <location>
        <begin position="1"/>
        <end position="23"/>
    </location>
</feature>
<organism evidence="6 7">
    <name type="scientific">Cognaticolwellia beringensis</name>
    <dbReference type="NCBI Taxonomy" id="1967665"/>
    <lineage>
        <taxon>Bacteria</taxon>
        <taxon>Pseudomonadati</taxon>
        <taxon>Pseudomonadota</taxon>
        <taxon>Gammaproteobacteria</taxon>
        <taxon>Alteromonadales</taxon>
        <taxon>Colwelliaceae</taxon>
        <taxon>Cognaticolwellia</taxon>
    </lineage>
</organism>
<comment type="catalytic activity">
    <reaction evidence="3">
        <text>[protein]-peptidylproline (omega=180) = [protein]-peptidylproline (omega=0)</text>
        <dbReference type="Rhea" id="RHEA:16237"/>
        <dbReference type="Rhea" id="RHEA-COMP:10747"/>
        <dbReference type="Rhea" id="RHEA-COMP:10748"/>
        <dbReference type="ChEBI" id="CHEBI:83833"/>
        <dbReference type="ChEBI" id="CHEBI:83834"/>
        <dbReference type="EC" id="5.2.1.8"/>
    </reaction>
</comment>
<dbReference type="EMBL" id="CP020465">
    <property type="protein sequence ID" value="ASP48895.1"/>
    <property type="molecule type" value="Genomic_DNA"/>
</dbReference>